<name>A0A7V8RXK6_9MYCO</name>
<dbReference type="AlphaFoldDB" id="A0A7V8RXK6"/>
<proteinExistence type="predicted"/>
<dbReference type="EMBL" id="LJFO01000003">
    <property type="protein sequence ID" value="KPG14249.1"/>
    <property type="molecule type" value="Genomic_DNA"/>
</dbReference>
<comment type="caution">
    <text evidence="1">The sequence shown here is derived from an EMBL/GenBank/DDBJ whole genome shotgun (WGS) entry which is preliminary data.</text>
</comment>
<accession>A0A7V8RXK6</accession>
<evidence type="ECO:0000313" key="3">
    <source>
        <dbReference type="Proteomes" id="UP000037843"/>
    </source>
</evidence>
<dbReference type="Proteomes" id="UP000037843">
    <property type="component" value="Unassembled WGS sequence"/>
</dbReference>
<evidence type="ECO:0000313" key="2">
    <source>
        <dbReference type="EMBL" id="KPG14327.1"/>
    </source>
</evidence>
<evidence type="ECO:0000313" key="1">
    <source>
        <dbReference type="EMBL" id="KPG14249.1"/>
    </source>
</evidence>
<sequence length="120" mass="12848">MSALEALAEAAEQYFQYLESDGYYPAGCSGEAAAAAILEVLKAKRIELVELPEPDERFFRLVKFGDNRVGTICVQFDKFGPPKIFSDGYDLTPDQSRSIAGRFLAAAAAADGSTGGETDA</sequence>
<gene>
    <name evidence="1" type="ORF">AN908_06575</name>
    <name evidence="2" type="ORF">AN908_07100</name>
</gene>
<protein>
    <submittedName>
        <fullName evidence="1">Uncharacterized protein</fullName>
    </submittedName>
</protein>
<dbReference type="RefSeq" id="WP_054173012.1">
    <property type="nucleotide sequence ID" value="NZ_LJFO01000003.1"/>
</dbReference>
<organism evidence="1 3">
    <name type="scientific">Mycobacteroides immunogenum</name>
    <dbReference type="NCBI Taxonomy" id="83262"/>
    <lineage>
        <taxon>Bacteria</taxon>
        <taxon>Bacillati</taxon>
        <taxon>Actinomycetota</taxon>
        <taxon>Actinomycetes</taxon>
        <taxon>Mycobacteriales</taxon>
        <taxon>Mycobacteriaceae</taxon>
        <taxon>Mycobacteroides</taxon>
    </lineage>
</organism>
<dbReference type="EMBL" id="LJFO01000003">
    <property type="protein sequence ID" value="KPG14327.1"/>
    <property type="molecule type" value="Genomic_DNA"/>
</dbReference>
<reference evidence="1 3" key="1">
    <citation type="submission" date="2015-09" db="EMBL/GenBank/DDBJ databases">
        <title>Genome Sequences of Mycobacterium immunogenum Isolates, Recuperated from a Chloraminated Drinking Water Distribution System Simulator Subjected to Episodes of Nitrification.</title>
        <authorList>
            <person name="Gomez-Alvarez V."/>
            <person name="Revetta R.P."/>
        </authorList>
    </citation>
    <scope>NUCLEOTIDE SEQUENCE [LARGE SCALE GENOMIC DNA]</scope>
    <source>
        <strain evidence="1 3">H008</strain>
    </source>
</reference>